<name>A0A2N1MGT9_9GLOM</name>
<comment type="caution">
    <text evidence="1">The sequence shown here is derived from an EMBL/GenBank/DDBJ whole genome shotgun (WGS) entry which is preliminary data.</text>
</comment>
<dbReference type="VEuPathDB" id="FungiDB:FUN_003443"/>
<dbReference type="VEuPathDB" id="FungiDB:RhiirFUN_014055"/>
<dbReference type="AlphaFoldDB" id="A0A2N1MGT9"/>
<sequence>MARRKHGKVDEKSSCLETSRKRKLCIGLNDEKVKLYLHRVGFVTTFGDLNKKENDQLLDTLRSRAKWINDSTTFCVRSTECSTYIDEISEVCRQCLDLKKSKVFLNAIDKPIPKEKNRKYTPLILYKNSPFYQYCKNANVMELLGYFNDPEDCTPKFWNQLARMGRSGAFKDKQIFSGLCEIFVEMTNRINEGKGLQNIRYPEQFSNFLTVLASSSPQTYAIFQKNLAGRTIRNIRINYDGPIAASSDNTKLEEKLRYSASLNAILGSVLPLQETLVSSYNEIDTIVKKIQANNAIAKYVRVYILQVPIPKVPPFVLGIISNNSENVSDVYEIHKQVLELAAYFKIHILSIGADGASVEIKAQKNIMQINTETKLEFNDELYNIKLHCPVIPNVGPIVCISDPKHAKKNGRNSIFSGARMLTFGNNFFGFGHVLELSKLPNSALYHADVLNVDKQDDGAAYWLFSHEFLYEVSQTLNSDSKNKGLLIYLFIIGELIDSYLNRNISNHERIKMVMMGGFFLKIWKQFIQNAANKYEEIFSNDPHQTYEILSFLVDSMILLIISHREYYSSIPLLPWMHGSEACEHFFGLARQHLPDFTYADLLYLIPKIRHVTNAYYNSTIVNPNPEYKTSRVGYICDYFEGNVNDLNSNLKIWPTDDEIRVLINDAYKEANALAKFVSMVVTLLPSFPIDDPSTSEIMPIEENSTKEFQNEEEILTEIAETIGNIASLNLQNDTDEDLIDAREQITNLSNKILDLLHQQRKYHKAYTSKKMIRSQFQERDYNSSEINPSIASKIVAQVTNNNNNSRLPKARLER</sequence>
<proteinExistence type="predicted"/>
<reference evidence="1 2" key="2">
    <citation type="submission" date="2017-10" db="EMBL/GenBank/DDBJ databases">
        <title>Extensive intraspecific genome diversity in a model arbuscular mycorrhizal fungus.</title>
        <authorList>
            <person name="Chen E.C.H."/>
            <person name="Morin E."/>
            <person name="Baudet D."/>
            <person name="Noel J."/>
            <person name="Ndikumana S."/>
            <person name="Charron P."/>
            <person name="St-Onge C."/>
            <person name="Giorgi J."/>
            <person name="Grigoriev I.V."/>
            <person name="Roux C."/>
            <person name="Martin F.M."/>
            <person name="Corradi N."/>
        </authorList>
    </citation>
    <scope>NUCLEOTIDE SEQUENCE [LARGE SCALE GENOMIC DNA]</scope>
    <source>
        <strain evidence="1 2">C2</strain>
    </source>
</reference>
<accession>A0A2N1MGT9</accession>
<dbReference type="VEuPathDB" id="FungiDB:RhiirA1_328762"/>
<protein>
    <submittedName>
        <fullName evidence="1">Uncharacterized protein</fullName>
    </submittedName>
</protein>
<evidence type="ECO:0000313" key="2">
    <source>
        <dbReference type="Proteomes" id="UP000233469"/>
    </source>
</evidence>
<evidence type="ECO:0000313" key="1">
    <source>
        <dbReference type="EMBL" id="PKK60860.1"/>
    </source>
</evidence>
<organism evidence="1 2">
    <name type="scientific">Rhizophagus irregularis</name>
    <dbReference type="NCBI Taxonomy" id="588596"/>
    <lineage>
        <taxon>Eukaryota</taxon>
        <taxon>Fungi</taxon>
        <taxon>Fungi incertae sedis</taxon>
        <taxon>Mucoromycota</taxon>
        <taxon>Glomeromycotina</taxon>
        <taxon>Glomeromycetes</taxon>
        <taxon>Glomerales</taxon>
        <taxon>Glomeraceae</taxon>
        <taxon>Rhizophagus</taxon>
    </lineage>
</organism>
<dbReference type="Proteomes" id="UP000233469">
    <property type="component" value="Unassembled WGS sequence"/>
</dbReference>
<reference evidence="1 2" key="1">
    <citation type="submission" date="2016-04" db="EMBL/GenBank/DDBJ databases">
        <title>Genome analyses suggest a sexual origin of heterokaryosis in a supposedly ancient asexual fungus.</title>
        <authorList>
            <person name="Ropars J."/>
            <person name="Sedzielewska K."/>
            <person name="Noel J."/>
            <person name="Charron P."/>
            <person name="Farinelli L."/>
            <person name="Marton T."/>
            <person name="Kruger M."/>
            <person name="Pelin A."/>
            <person name="Brachmann A."/>
            <person name="Corradi N."/>
        </authorList>
    </citation>
    <scope>NUCLEOTIDE SEQUENCE [LARGE SCALE GENOMIC DNA]</scope>
    <source>
        <strain evidence="1 2">C2</strain>
    </source>
</reference>
<gene>
    <name evidence="1" type="ORF">RhiirC2_856632</name>
</gene>
<dbReference type="EMBL" id="LLXL01002431">
    <property type="protein sequence ID" value="PKK60860.1"/>
    <property type="molecule type" value="Genomic_DNA"/>
</dbReference>